<dbReference type="EMBL" id="KQ242544">
    <property type="protein sequence ID" value="KNC78173.1"/>
    <property type="molecule type" value="Genomic_DNA"/>
</dbReference>
<accession>A0A0L0FQ98</accession>
<keyword evidence="2" id="KW-1185">Reference proteome</keyword>
<dbReference type="GeneID" id="25909895"/>
<feature type="non-terminal residue" evidence="1">
    <location>
        <position position="1"/>
    </location>
</feature>
<dbReference type="RefSeq" id="XP_014152075.1">
    <property type="nucleotide sequence ID" value="XM_014296600.1"/>
</dbReference>
<gene>
    <name evidence="1" type="ORF">SARC_09391</name>
</gene>
<protein>
    <submittedName>
        <fullName evidence="1">Uncharacterized protein</fullName>
    </submittedName>
</protein>
<evidence type="ECO:0000313" key="1">
    <source>
        <dbReference type="EMBL" id="KNC78173.1"/>
    </source>
</evidence>
<organism evidence="1 2">
    <name type="scientific">Sphaeroforma arctica JP610</name>
    <dbReference type="NCBI Taxonomy" id="667725"/>
    <lineage>
        <taxon>Eukaryota</taxon>
        <taxon>Ichthyosporea</taxon>
        <taxon>Ichthyophonida</taxon>
        <taxon>Sphaeroforma</taxon>
    </lineage>
</organism>
<evidence type="ECO:0000313" key="2">
    <source>
        <dbReference type="Proteomes" id="UP000054560"/>
    </source>
</evidence>
<dbReference type="Proteomes" id="UP000054560">
    <property type="component" value="Unassembled WGS sequence"/>
</dbReference>
<name>A0A0L0FQ98_9EUKA</name>
<sequence length="166" mass="18769">LHSSKYTIRCLTFDNEIVNLATCRAAPVFKISRGSSVSCTFQPCHSTLHLKVENHADTSLENNVASFIGTQKKLCEILSPEVKLTSAQTNFPNRRQSHNKLKRACIALKRCMSASRHSSTPHQIEPVLRAEAVEINYSRLHKKIRTILNCRALDCMHSVLWRSLGR</sequence>
<reference evidence="1 2" key="1">
    <citation type="submission" date="2011-02" db="EMBL/GenBank/DDBJ databases">
        <title>The Genome Sequence of Sphaeroforma arctica JP610.</title>
        <authorList>
            <consortium name="The Broad Institute Genome Sequencing Platform"/>
            <person name="Russ C."/>
            <person name="Cuomo C."/>
            <person name="Young S.K."/>
            <person name="Zeng Q."/>
            <person name="Gargeya S."/>
            <person name="Alvarado L."/>
            <person name="Berlin A."/>
            <person name="Chapman S.B."/>
            <person name="Chen Z."/>
            <person name="Freedman E."/>
            <person name="Gellesch M."/>
            <person name="Goldberg J."/>
            <person name="Griggs A."/>
            <person name="Gujja S."/>
            <person name="Heilman E."/>
            <person name="Heiman D."/>
            <person name="Howarth C."/>
            <person name="Mehta T."/>
            <person name="Neiman D."/>
            <person name="Pearson M."/>
            <person name="Roberts A."/>
            <person name="Saif S."/>
            <person name="Shea T."/>
            <person name="Shenoy N."/>
            <person name="Sisk P."/>
            <person name="Stolte C."/>
            <person name="Sykes S."/>
            <person name="White J."/>
            <person name="Yandava C."/>
            <person name="Burger G."/>
            <person name="Gray M.W."/>
            <person name="Holland P.W.H."/>
            <person name="King N."/>
            <person name="Lang F.B.F."/>
            <person name="Roger A.J."/>
            <person name="Ruiz-Trillo I."/>
            <person name="Haas B."/>
            <person name="Nusbaum C."/>
            <person name="Birren B."/>
        </authorList>
    </citation>
    <scope>NUCLEOTIDE SEQUENCE [LARGE SCALE GENOMIC DNA]</scope>
    <source>
        <strain evidence="1 2">JP610</strain>
    </source>
</reference>
<proteinExistence type="predicted"/>
<dbReference type="AlphaFoldDB" id="A0A0L0FQ98"/>